<protein>
    <submittedName>
        <fullName evidence="3">Gliding motility-associated C-terminal domain</fullName>
    </submittedName>
</protein>
<dbReference type="InterPro" id="IPR013783">
    <property type="entry name" value="Ig-like_fold"/>
</dbReference>
<gene>
    <name evidence="3" type="ORF">NCTC11388_03490</name>
</gene>
<proteinExistence type="predicted"/>
<dbReference type="AlphaFoldDB" id="A0A380CPM0"/>
<organism evidence="3 4">
    <name type="scientific">Sphingobacterium spiritivorum</name>
    <name type="common">Flavobacterium spiritivorum</name>
    <dbReference type="NCBI Taxonomy" id="258"/>
    <lineage>
        <taxon>Bacteria</taxon>
        <taxon>Pseudomonadati</taxon>
        <taxon>Bacteroidota</taxon>
        <taxon>Sphingobacteriia</taxon>
        <taxon>Sphingobacteriales</taxon>
        <taxon>Sphingobacteriaceae</taxon>
        <taxon>Sphingobacterium</taxon>
    </lineage>
</organism>
<sequence>MLRLSRYILSFLVALLLLLSEATAQQGQTLHIVKGKKVTLRADAEHALSYIWFKNNEPLNGFHDQRITVTEAGIYTVIALGEGCNSDLSDPVEIIVDPFGEDVEVNLEIRNLPDANTVQVGRKYNYQLMVLNNGNNPAHELVITFNIPREIEYVGPTGTYTGELFYQAGSRQLIWKISEMEAGGSASLWINVEAISEGNAITMSKVTSREKDVLTGDNEANSTVNIVFLNIPNIITPNGDGKNDSFVIKGLDTSARNKLTVFNRMGNEVYRSHQYKNDWSATGLNQGTYFYILEVELPNGKIHINKGYLTVIRY</sequence>
<name>A0A380CPM0_SPHSI</name>
<feature type="chain" id="PRO_5016912439" evidence="1">
    <location>
        <begin position="25"/>
        <end position="314"/>
    </location>
</feature>
<evidence type="ECO:0000259" key="2">
    <source>
        <dbReference type="Pfam" id="PF01345"/>
    </source>
</evidence>
<dbReference type="NCBIfam" id="TIGR04131">
    <property type="entry name" value="Bac_Flav_CTERM"/>
    <property type="match status" value="1"/>
</dbReference>
<dbReference type="RefSeq" id="WP_115170956.1">
    <property type="nucleotide sequence ID" value="NZ_UGYW01000002.1"/>
</dbReference>
<dbReference type="Gene3D" id="2.60.40.10">
    <property type="entry name" value="Immunoglobulins"/>
    <property type="match status" value="1"/>
</dbReference>
<dbReference type="InterPro" id="IPR001434">
    <property type="entry name" value="OmcB-like_DUF11"/>
</dbReference>
<dbReference type="Gene3D" id="2.60.40.1170">
    <property type="entry name" value="Mu homology domain, subdomain B"/>
    <property type="match status" value="1"/>
</dbReference>
<dbReference type="Pfam" id="PF01345">
    <property type="entry name" value="DUF11"/>
    <property type="match status" value="1"/>
</dbReference>
<reference evidence="3 4" key="1">
    <citation type="submission" date="2018-06" db="EMBL/GenBank/DDBJ databases">
        <authorList>
            <consortium name="Pathogen Informatics"/>
            <person name="Doyle S."/>
        </authorList>
    </citation>
    <scope>NUCLEOTIDE SEQUENCE [LARGE SCALE GENOMIC DNA]</scope>
    <source>
        <strain evidence="3 4">NCTC11388</strain>
    </source>
</reference>
<evidence type="ECO:0000313" key="4">
    <source>
        <dbReference type="Proteomes" id="UP000254893"/>
    </source>
</evidence>
<dbReference type="Pfam" id="PF13585">
    <property type="entry name" value="CHU_C"/>
    <property type="match status" value="1"/>
</dbReference>
<feature type="domain" description="DUF11" evidence="2">
    <location>
        <begin position="107"/>
        <end position="224"/>
    </location>
</feature>
<feature type="signal peptide" evidence="1">
    <location>
        <begin position="1"/>
        <end position="24"/>
    </location>
</feature>
<dbReference type="EMBL" id="UGYW01000002">
    <property type="protein sequence ID" value="SUJ24333.1"/>
    <property type="molecule type" value="Genomic_DNA"/>
</dbReference>
<evidence type="ECO:0000313" key="3">
    <source>
        <dbReference type="EMBL" id="SUJ24333.1"/>
    </source>
</evidence>
<dbReference type="InterPro" id="IPR026341">
    <property type="entry name" value="T9SS_type_B"/>
</dbReference>
<keyword evidence="1" id="KW-0732">Signal</keyword>
<dbReference type="Proteomes" id="UP000254893">
    <property type="component" value="Unassembled WGS sequence"/>
</dbReference>
<accession>A0A380CPM0</accession>
<evidence type="ECO:0000256" key="1">
    <source>
        <dbReference type="SAM" id="SignalP"/>
    </source>
</evidence>